<dbReference type="AlphaFoldDB" id="A0A1F6CK80"/>
<dbReference type="InterPro" id="IPR002052">
    <property type="entry name" value="DNA_methylase_N6_adenine_CS"/>
</dbReference>
<evidence type="ECO:0000256" key="2">
    <source>
        <dbReference type="ARBA" id="ARBA00022603"/>
    </source>
</evidence>
<dbReference type="GO" id="GO:0008170">
    <property type="term" value="F:N-methyltransferase activity"/>
    <property type="evidence" value="ECO:0007669"/>
    <property type="project" value="InterPro"/>
</dbReference>
<comment type="similarity">
    <text evidence="1 4">Belongs to the N(4)/N(6)-methyltransferase family.</text>
</comment>
<dbReference type="GO" id="GO:0003677">
    <property type="term" value="F:DNA binding"/>
    <property type="evidence" value="ECO:0007669"/>
    <property type="project" value="InterPro"/>
</dbReference>
<feature type="domain" description="DNA methylase N-4/N-6" evidence="5">
    <location>
        <begin position="58"/>
        <end position="281"/>
    </location>
</feature>
<evidence type="ECO:0000256" key="3">
    <source>
        <dbReference type="ARBA" id="ARBA00022679"/>
    </source>
</evidence>
<dbReference type="EC" id="2.1.1.-" evidence="4"/>
<evidence type="ECO:0000256" key="1">
    <source>
        <dbReference type="ARBA" id="ARBA00006594"/>
    </source>
</evidence>
<evidence type="ECO:0000256" key="4">
    <source>
        <dbReference type="RuleBase" id="RU362026"/>
    </source>
</evidence>
<dbReference type="EMBL" id="MFKV01000028">
    <property type="protein sequence ID" value="OGG49666.1"/>
    <property type="molecule type" value="Genomic_DNA"/>
</dbReference>
<comment type="caution">
    <text evidence="6">The sequence shown here is derived from an EMBL/GenBank/DDBJ whole genome shotgun (WGS) entry which is preliminary data.</text>
</comment>
<dbReference type="SUPFAM" id="SSF53335">
    <property type="entry name" value="S-adenosyl-L-methionine-dependent methyltransferases"/>
    <property type="match status" value="1"/>
</dbReference>
<evidence type="ECO:0000259" key="5">
    <source>
        <dbReference type="Pfam" id="PF01555"/>
    </source>
</evidence>
<dbReference type="InterPro" id="IPR002941">
    <property type="entry name" value="DNA_methylase_N4/N6"/>
</dbReference>
<dbReference type="PANTHER" id="PTHR13370">
    <property type="entry name" value="RNA METHYLASE-RELATED"/>
    <property type="match status" value="1"/>
</dbReference>
<dbReference type="GO" id="GO:0032259">
    <property type="term" value="P:methylation"/>
    <property type="evidence" value="ECO:0007669"/>
    <property type="project" value="UniProtKB-KW"/>
</dbReference>
<dbReference type="InterPro" id="IPR001091">
    <property type="entry name" value="RM_Methyltransferase"/>
</dbReference>
<evidence type="ECO:0000313" key="6">
    <source>
        <dbReference type="EMBL" id="OGG49666.1"/>
    </source>
</evidence>
<name>A0A1F6CK80_9BACT</name>
<dbReference type="PROSITE" id="PS00092">
    <property type="entry name" value="N6_MTASE"/>
    <property type="match status" value="1"/>
</dbReference>
<dbReference type="PANTHER" id="PTHR13370:SF3">
    <property type="entry name" value="TRNA (GUANINE(10)-N2)-METHYLTRANSFERASE HOMOLOG"/>
    <property type="match status" value="1"/>
</dbReference>
<protein>
    <recommendedName>
        <fullName evidence="4">Methyltransferase</fullName>
        <ecNumber evidence="4">2.1.1.-</ecNumber>
    </recommendedName>
</protein>
<keyword evidence="2 6" id="KW-0489">Methyltransferase</keyword>
<sequence length="293" mass="33544">MSNRAWGIIIHMALVTFQKPRQKILASVEFKPYFKQDNFVLYNADSIDLLSSLPENSIDMIFADPPYNLSNGGFSVHAGKMVSVNKGDWDKSKGFEDDYDFHYRWLEACRRVLKPHGTLWVSGTYHSIYQCGHALQSLNYHILNDISWFKPNASPNLSCRFFTASHETLIWARKEKKAKHHFDYDLMKAGDWGRDFLKKPGLQMRSVWSIGTPKPGEKKFGKHPTQKPLELLRRIVLASTRKDDIVLDPFAGSSTTGLAAAAHGRKFIGIDLEKNYLDLSVKRYKDLVNVAKY</sequence>
<dbReference type="Proteomes" id="UP000178370">
    <property type="component" value="Unassembled WGS sequence"/>
</dbReference>
<dbReference type="PRINTS" id="PR00508">
    <property type="entry name" value="S21N4MTFRASE"/>
</dbReference>
<dbReference type="Pfam" id="PF01555">
    <property type="entry name" value="N6_N4_Mtase"/>
    <property type="match status" value="1"/>
</dbReference>
<dbReference type="GO" id="GO:0005737">
    <property type="term" value="C:cytoplasm"/>
    <property type="evidence" value="ECO:0007669"/>
    <property type="project" value="TreeGrafter"/>
</dbReference>
<dbReference type="STRING" id="1798482.A2763_03225"/>
<dbReference type="Gene3D" id="3.40.50.150">
    <property type="entry name" value="Vaccinia Virus protein VP39"/>
    <property type="match status" value="1"/>
</dbReference>
<proteinExistence type="inferred from homology"/>
<gene>
    <name evidence="6" type="ORF">A2763_03225</name>
</gene>
<keyword evidence="3" id="KW-0808">Transferase</keyword>
<organism evidence="6 7">
    <name type="scientific">Candidatus Kaiserbacteria bacterium RIFCSPHIGHO2_01_FULL_54_36</name>
    <dbReference type="NCBI Taxonomy" id="1798482"/>
    <lineage>
        <taxon>Bacteria</taxon>
        <taxon>Candidatus Kaiseribacteriota</taxon>
    </lineage>
</organism>
<reference evidence="6 7" key="1">
    <citation type="journal article" date="2016" name="Nat. Commun.">
        <title>Thousands of microbial genomes shed light on interconnected biogeochemical processes in an aquifer system.</title>
        <authorList>
            <person name="Anantharaman K."/>
            <person name="Brown C.T."/>
            <person name="Hug L.A."/>
            <person name="Sharon I."/>
            <person name="Castelle C.J."/>
            <person name="Probst A.J."/>
            <person name="Thomas B.C."/>
            <person name="Singh A."/>
            <person name="Wilkins M.J."/>
            <person name="Karaoz U."/>
            <person name="Brodie E.L."/>
            <person name="Williams K.H."/>
            <person name="Hubbard S.S."/>
            <person name="Banfield J.F."/>
        </authorList>
    </citation>
    <scope>NUCLEOTIDE SEQUENCE [LARGE SCALE GENOMIC DNA]</scope>
</reference>
<accession>A0A1F6CK80</accession>
<dbReference type="InterPro" id="IPR029063">
    <property type="entry name" value="SAM-dependent_MTases_sf"/>
</dbReference>
<evidence type="ECO:0000313" key="7">
    <source>
        <dbReference type="Proteomes" id="UP000178370"/>
    </source>
</evidence>